<feature type="transmembrane region" description="Helical" evidence="7">
    <location>
        <begin position="700"/>
        <end position="721"/>
    </location>
</feature>
<evidence type="ECO:0000256" key="4">
    <source>
        <dbReference type="ARBA" id="ARBA00022989"/>
    </source>
</evidence>
<evidence type="ECO:0000313" key="9">
    <source>
        <dbReference type="Proteomes" id="UP000093000"/>
    </source>
</evidence>
<dbReference type="GO" id="GO:1990573">
    <property type="term" value="P:potassium ion import across plasma membrane"/>
    <property type="evidence" value="ECO:0007669"/>
    <property type="project" value="TreeGrafter"/>
</dbReference>
<evidence type="ECO:0000256" key="3">
    <source>
        <dbReference type="ARBA" id="ARBA00022692"/>
    </source>
</evidence>
<gene>
    <name evidence="8" type="primary">TRK2_0</name>
    <name evidence="8" type="ORF">A0J61_07218</name>
</gene>
<feature type="transmembrane region" description="Helical" evidence="7">
    <location>
        <begin position="481"/>
        <end position="509"/>
    </location>
</feature>
<protein>
    <submittedName>
        <fullName evidence="8">Low-affinity potassium transport protein</fullName>
    </submittedName>
</protein>
<name>A0A1C7N6Q1_9FUNG</name>
<dbReference type="Gene3D" id="1.10.287.70">
    <property type="match status" value="1"/>
</dbReference>
<dbReference type="InterPro" id="IPR051143">
    <property type="entry name" value="TrkH_K-transport"/>
</dbReference>
<dbReference type="GO" id="GO:0005886">
    <property type="term" value="C:plasma membrane"/>
    <property type="evidence" value="ECO:0007669"/>
    <property type="project" value="TreeGrafter"/>
</dbReference>
<sequence>MFSIRLWDFLKHVYHEKIHFLQLHYIYILSLSLLLSCCFYIESDTHWSYIDALFMATTSATNTGLGTIDMSQLSYWQLVVMCLGSFLGSHIIISIIIVYTRRHYFSRRFEDILIFNHTQQLREANKRKFEKAVQELDKQQQKRSLDQRLSFLSTRSLSSRKEEGNEETMSATLASTLKRNLFTSRPFSSTSLTSLDLKPLSSTKRNASLDTMHFTKSGTKNLKQMEHSRSSPNVNTDLDAYSRPKEWKEPDFYTDDDQHKDTTINRFNAPNEAGSEKGSIEIVIQRPSLDSLRNHNETNAIESASAHNQAIAFAENIDQQRMIARRRLEQDRQFEEVLQQIAGEADINMAPYSRRSIDQTTTVIESENDEEILRIMKEPIEKSQLTRQQRYRLGGAEYRALELLTIIVPCFYFFFVVGFGFLIRIYIASSTFAQEVLKTSTIKGVPIDSWFFSFFLSLSSFNNLGLSVLDTSMISFQSSPCILILCMILILAGNTAYAIFLRCAIWILYKLTPKTYVMRREALLYLLNNPRRCYTTLFPATQTKWLLIVLIGITTVEFVCFVALNFSLPVLQHINWDMRILDGLFQSVATRNAGYSVVDLNSLNPAIQIVFIVAMYISVYPVAISMRNSNVYQERALGIYKGIDDDDMYDDSHQMKGFHSDHRLKRHSTMTSIVVNSKKILQGPDFFVMTQIQRQLTSEICWVICCIFAICVIEADAIAAASPISISSVIYECVSAFGNVGASTGYPNTTASQAQQYHPLSKLILIVLMYRGRHRGLPATIDRAVLLPSEQLEEKELEDDTFKRRNTSFSINDGLGASFVFYDRSRTL</sequence>
<keyword evidence="3 7" id="KW-0812">Transmembrane</keyword>
<evidence type="ECO:0000313" key="8">
    <source>
        <dbReference type="EMBL" id="OBZ84721.1"/>
    </source>
</evidence>
<keyword evidence="2" id="KW-0813">Transport</keyword>
<keyword evidence="5" id="KW-0406">Ion transport</keyword>
<accession>A0A1C7N6Q1</accession>
<proteinExistence type="predicted"/>
<feature type="transmembrane region" description="Helical" evidence="7">
    <location>
        <begin position="545"/>
        <end position="571"/>
    </location>
</feature>
<dbReference type="FunCoup" id="A0A1C7N6Q1">
    <property type="interactions" value="88"/>
</dbReference>
<comment type="caution">
    <text evidence="8">The sequence shown here is derived from an EMBL/GenBank/DDBJ whole genome shotgun (WGS) entry which is preliminary data.</text>
</comment>
<dbReference type="GO" id="GO:0140107">
    <property type="term" value="F:high-affinity potassium ion transmembrane transporter activity"/>
    <property type="evidence" value="ECO:0007669"/>
    <property type="project" value="TreeGrafter"/>
</dbReference>
<keyword evidence="6 7" id="KW-0472">Membrane</keyword>
<evidence type="ECO:0000256" key="6">
    <source>
        <dbReference type="ARBA" id="ARBA00023136"/>
    </source>
</evidence>
<dbReference type="Proteomes" id="UP000093000">
    <property type="component" value="Unassembled WGS sequence"/>
</dbReference>
<evidence type="ECO:0000256" key="2">
    <source>
        <dbReference type="ARBA" id="ARBA00022448"/>
    </source>
</evidence>
<evidence type="ECO:0000256" key="7">
    <source>
        <dbReference type="SAM" id="Phobius"/>
    </source>
</evidence>
<evidence type="ECO:0000256" key="1">
    <source>
        <dbReference type="ARBA" id="ARBA00004141"/>
    </source>
</evidence>
<feature type="transmembrane region" description="Helical" evidence="7">
    <location>
        <begin position="20"/>
        <end position="41"/>
    </location>
</feature>
<dbReference type="PANTHER" id="PTHR31064">
    <property type="entry name" value="POTASSIUM TRANSPORT PROTEIN DDB_G0292412-RELATED"/>
    <property type="match status" value="1"/>
</dbReference>
<reference evidence="8 9" key="1">
    <citation type="submission" date="2016-03" db="EMBL/GenBank/DDBJ databases">
        <title>Choanephora cucurbitarum.</title>
        <authorList>
            <person name="Min B."/>
            <person name="Park H."/>
            <person name="Park J.-H."/>
            <person name="Shin H.-D."/>
            <person name="Choi I.-G."/>
        </authorList>
    </citation>
    <scope>NUCLEOTIDE SEQUENCE [LARGE SCALE GENOMIC DNA]</scope>
    <source>
        <strain evidence="8 9">KUS-F28377</strain>
    </source>
</reference>
<dbReference type="STRING" id="101091.A0A1C7N6Q1"/>
<dbReference type="PANTHER" id="PTHR31064:SF30">
    <property type="entry name" value="HIGH-AFFINITY POTASSIUM TRANSPORT PROTEIN-RELATED"/>
    <property type="match status" value="1"/>
</dbReference>
<feature type="transmembrane region" description="Helical" evidence="7">
    <location>
        <begin position="400"/>
        <end position="427"/>
    </location>
</feature>
<dbReference type="SUPFAM" id="SSF81324">
    <property type="entry name" value="Voltage-gated potassium channels"/>
    <property type="match status" value="1"/>
</dbReference>
<organism evidence="8 9">
    <name type="scientific">Choanephora cucurbitarum</name>
    <dbReference type="NCBI Taxonomy" id="101091"/>
    <lineage>
        <taxon>Eukaryota</taxon>
        <taxon>Fungi</taxon>
        <taxon>Fungi incertae sedis</taxon>
        <taxon>Mucoromycota</taxon>
        <taxon>Mucoromycotina</taxon>
        <taxon>Mucoromycetes</taxon>
        <taxon>Mucorales</taxon>
        <taxon>Mucorineae</taxon>
        <taxon>Choanephoraceae</taxon>
        <taxon>Choanephoroideae</taxon>
        <taxon>Choanephora</taxon>
    </lineage>
</organism>
<dbReference type="InterPro" id="IPR003445">
    <property type="entry name" value="Cat_transpt"/>
</dbReference>
<feature type="transmembrane region" description="Helical" evidence="7">
    <location>
        <begin position="74"/>
        <end position="99"/>
    </location>
</feature>
<dbReference type="GO" id="GO:0030007">
    <property type="term" value="P:intracellular potassium ion homeostasis"/>
    <property type="evidence" value="ECO:0007669"/>
    <property type="project" value="TreeGrafter"/>
</dbReference>
<dbReference type="EMBL" id="LUGH01000477">
    <property type="protein sequence ID" value="OBZ84721.1"/>
    <property type="molecule type" value="Genomic_DNA"/>
</dbReference>
<dbReference type="AlphaFoldDB" id="A0A1C7N6Q1"/>
<dbReference type="Pfam" id="PF02386">
    <property type="entry name" value="TrkH"/>
    <property type="match status" value="1"/>
</dbReference>
<dbReference type="InParanoid" id="A0A1C7N6Q1"/>
<comment type="subcellular location">
    <subcellularLocation>
        <location evidence="1">Membrane</location>
        <topology evidence="1">Multi-pass membrane protein</topology>
    </subcellularLocation>
</comment>
<keyword evidence="4 7" id="KW-1133">Transmembrane helix</keyword>
<evidence type="ECO:0000256" key="5">
    <source>
        <dbReference type="ARBA" id="ARBA00023065"/>
    </source>
</evidence>
<dbReference type="OrthoDB" id="9999863at2759"/>
<keyword evidence="9" id="KW-1185">Reference proteome</keyword>